<sequence>MARTKSSAATVCGVSKSRKRVAIKSPMKTKRGPEKSTKKLKSPKFCRLVRGIANHCVHGLGFQSAAIGALQEACEQYLVCLFEDAQLCAIHAKRMTVMDSDLRLAKRLRGERGSFA</sequence>
<proteinExistence type="predicted"/>
<evidence type="ECO:0000313" key="2">
    <source>
        <dbReference type="Proteomes" id="UP001239111"/>
    </source>
</evidence>
<dbReference type="EMBL" id="CM056743">
    <property type="protein sequence ID" value="KAJ8669502.1"/>
    <property type="molecule type" value="Genomic_DNA"/>
</dbReference>
<evidence type="ECO:0000313" key="1">
    <source>
        <dbReference type="EMBL" id="KAJ8669502.1"/>
    </source>
</evidence>
<gene>
    <name evidence="1" type="ORF">QAD02_000761</name>
</gene>
<accession>A0ACC2NEG6</accession>
<keyword evidence="2" id="KW-1185">Reference proteome</keyword>
<name>A0ACC2NEG6_9HYME</name>
<organism evidence="1 2">
    <name type="scientific">Eretmocerus hayati</name>
    <dbReference type="NCBI Taxonomy" id="131215"/>
    <lineage>
        <taxon>Eukaryota</taxon>
        <taxon>Metazoa</taxon>
        <taxon>Ecdysozoa</taxon>
        <taxon>Arthropoda</taxon>
        <taxon>Hexapoda</taxon>
        <taxon>Insecta</taxon>
        <taxon>Pterygota</taxon>
        <taxon>Neoptera</taxon>
        <taxon>Endopterygota</taxon>
        <taxon>Hymenoptera</taxon>
        <taxon>Apocrita</taxon>
        <taxon>Proctotrupomorpha</taxon>
        <taxon>Chalcidoidea</taxon>
        <taxon>Aphelinidae</taxon>
        <taxon>Aphelininae</taxon>
        <taxon>Eretmocerus</taxon>
    </lineage>
</organism>
<comment type="caution">
    <text evidence="1">The sequence shown here is derived from an EMBL/GenBank/DDBJ whole genome shotgun (WGS) entry which is preliminary data.</text>
</comment>
<reference evidence="1" key="1">
    <citation type="submission" date="2023-04" db="EMBL/GenBank/DDBJ databases">
        <title>A chromosome-level genome assembly of the parasitoid wasp Eretmocerus hayati.</title>
        <authorList>
            <person name="Zhong Y."/>
            <person name="Liu S."/>
            <person name="Liu Y."/>
        </authorList>
    </citation>
    <scope>NUCLEOTIDE SEQUENCE</scope>
    <source>
        <strain evidence="1">ZJU_SS_LIU_2023</strain>
    </source>
</reference>
<protein>
    <submittedName>
        <fullName evidence="1">Uncharacterized protein</fullName>
    </submittedName>
</protein>
<dbReference type="Proteomes" id="UP001239111">
    <property type="component" value="Chromosome 3"/>
</dbReference>